<dbReference type="AlphaFoldDB" id="A0AAD8Q9E2"/>
<feature type="signal peptide" evidence="1">
    <location>
        <begin position="1"/>
        <end position="23"/>
    </location>
</feature>
<evidence type="ECO:0000256" key="1">
    <source>
        <dbReference type="SAM" id="SignalP"/>
    </source>
</evidence>
<dbReference type="Proteomes" id="UP001230504">
    <property type="component" value="Unassembled WGS sequence"/>
</dbReference>
<dbReference type="GeneID" id="85446934"/>
<dbReference type="EMBL" id="JAHLJV010000008">
    <property type="protein sequence ID" value="KAK1597403.1"/>
    <property type="molecule type" value="Genomic_DNA"/>
</dbReference>
<keyword evidence="3" id="KW-1185">Reference proteome</keyword>
<comment type="caution">
    <text evidence="2">The sequence shown here is derived from an EMBL/GenBank/DDBJ whole genome shotgun (WGS) entry which is preliminary data.</text>
</comment>
<reference evidence="2" key="1">
    <citation type="submission" date="2021-06" db="EMBL/GenBank/DDBJ databases">
        <title>Comparative genomics, transcriptomics and evolutionary studies reveal genomic signatures of adaptation to plant cell wall in hemibiotrophic fungi.</title>
        <authorList>
            <consortium name="DOE Joint Genome Institute"/>
            <person name="Baroncelli R."/>
            <person name="Diaz J.F."/>
            <person name="Benocci T."/>
            <person name="Peng M."/>
            <person name="Battaglia E."/>
            <person name="Haridas S."/>
            <person name="Andreopoulos W."/>
            <person name="Labutti K."/>
            <person name="Pangilinan J."/>
            <person name="Floch G.L."/>
            <person name="Makela M.R."/>
            <person name="Henrissat B."/>
            <person name="Grigoriev I.V."/>
            <person name="Crouch J.A."/>
            <person name="De Vries R.P."/>
            <person name="Sukno S.A."/>
            <person name="Thon M.R."/>
        </authorList>
    </citation>
    <scope>NUCLEOTIDE SEQUENCE</scope>
    <source>
        <strain evidence="2">CBS 125086</strain>
    </source>
</reference>
<keyword evidence="1" id="KW-0732">Signal</keyword>
<evidence type="ECO:0000313" key="2">
    <source>
        <dbReference type="EMBL" id="KAK1597403.1"/>
    </source>
</evidence>
<gene>
    <name evidence="2" type="ORF">LY79DRAFT_656608</name>
</gene>
<protein>
    <submittedName>
        <fullName evidence="2">Uncharacterized protein</fullName>
    </submittedName>
</protein>
<proteinExistence type="predicted"/>
<organism evidence="2 3">
    <name type="scientific">Colletotrichum navitas</name>
    <dbReference type="NCBI Taxonomy" id="681940"/>
    <lineage>
        <taxon>Eukaryota</taxon>
        <taxon>Fungi</taxon>
        <taxon>Dikarya</taxon>
        <taxon>Ascomycota</taxon>
        <taxon>Pezizomycotina</taxon>
        <taxon>Sordariomycetes</taxon>
        <taxon>Hypocreomycetidae</taxon>
        <taxon>Glomerellales</taxon>
        <taxon>Glomerellaceae</taxon>
        <taxon>Colletotrichum</taxon>
        <taxon>Colletotrichum graminicola species complex</taxon>
    </lineage>
</organism>
<evidence type="ECO:0000313" key="3">
    <source>
        <dbReference type="Proteomes" id="UP001230504"/>
    </source>
</evidence>
<accession>A0AAD8Q9E2</accession>
<sequence>MNPGNSVPFFFCVFCCLFSCLQKKQFRVTCTECGDYLVVVPRQDDSEHKHKHNIPIELGNPLWTLRVHAEHPLEYHHPQAIMALPQSQKLESINLVTGSLEQH</sequence>
<dbReference type="RefSeq" id="XP_060418193.1">
    <property type="nucleotide sequence ID" value="XM_060562694.1"/>
</dbReference>
<name>A0AAD8Q9E2_9PEZI</name>
<feature type="chain" id="PRO_5042221492" evidence="1">
    <location>
        <begin position="24"/>
        <end position="103"/>
    </location>
</feature>